<dbReference type="PANTHER" id="PTHR28047">
    <property type="entry name" value="PROTEIN DCG1"/>
    <property type="match status" value="1"/>
</dbReference>
<sequence length="249" mass="25853">MRLLLLNPNMSQEMTARMEAVARAAAWPGVEISALTATRGFPYISSRAEAQIAGGVVLEMIADHVGQTDAVIIAAFGDPGLHAARELFDLPVVGLAEASLLTASMVGERFGVVTFTARMRAWYADAVRDAGLSGRFAGVRCPQSEPGGPVHAVADEHAELIRELCVQAAQEDGADAVILGGAPLTGLARRLDPASPVTLIDPVVAAVGLAEALARAAPQGARSGRFARPPAKSSAGLHPPLADWIARRG</sequence>
<dbReference type="InterPro" id="IPR052186">
    <property type="entry name" value="Hydantoin_racemase-like"/>
</dbReference>
<evidence type="ECO:0000313" key="4">
    <source>
        <dbReference type="Proteomes" id="UP000198703"/>
    </source>
</evidence>
<dbReference type="GO" id="GO:0047661">
    <property type="term" value="F:amino-acid racemase activity"/>
    <property type="evidence" value="ECO:0007669"/>
    <property type="project" value="InterPro"/>
</dbReference>
<dbReference type="EMBL" id="FNQM01000032">
    <property type="protein sequence ID" value="SEB02541.1"/>
    <property type="molecule type" value="Genomic_DNA"/>
</dbReference>
<dbReference type="InterPro" id="IPR015942">
    <property type="entry name" value="Asp/Glu/hydantoin_racemase"/>
</dbReference>
<gene>
    <name evidence="3" type="ORF">SAMN05444370_1322</name>
</gene>
<dbReference type="PANTHER" id="PTHR28047:SF5">
    <property type="entry name" value="PROTEIN DCG1"/>
    <property type="match status" value="1"/>
</dbReference>
<dbReference type="STRING" id="89524.SAMN05444370_1322"/>
<evidence type="ECO:0000256" key="2">
    <source>
        <dbReference type="SAM" id="MobiDB-lite"/>
    </source>
</evidence>
<name>A0A1H4FZM2_9RHOB</name>
<dbReference type="AlphaFoldDB" id="A0A1H4FZM2"/>
<reference evidence="3 4" key="1">
    <citation type="submission" date="2016-10" db="EMBL/GenBank/DDBJ databases">
        <authorList>
            <person name="de Groot N.N."/>
        </authorList>
    </citation>
    <scope>NUCLEOTIDE SEQUENCE [LARGE SCALE GENOMIC DNA]</scope>
    <source>
        <strain evidence="3 4">DSM 15345</strain>
    </source>
</reference>
<dbReference type="Proteomes" id="UP000198703">
    <property type="component" value="Unassembled WGS sequence"/>
</dbReference>
<proteinExistence type="inferred from homology"/>
<keyword evidence="4" id="KW-1185">Reference proteome</keyword>
<dbReference type="Gene3D" id="3.40.50.12500">
    <property type="match status" value="1"/>
</dbReference>
<dbReference type="Pfam" id="PF01177">
    <property type="entry name" value="Asp_Glu_race"/>
    <property type="match status" value="1"/>
</dbReference>
<evidence type="ECO:0000256" key="1">
    <source>
        <dbReference type="ARBA" id="ARBA00038414"/>
    </source>
</evidence>
<dbReference type="InterPro" id="IPR053714">
    <property type="entry name" value="Iso_Racemase_Enz_sf"/>
</dbReference>
<dbReference type="RefSeq" id="WP_093256434.1">
    <property type="nucleotide sequence ID" value="NZ_FNQM01000032.1"/>
</dbReference>
<comment type="similarity">
    <text evidence="1">Belongs to the HyuE racemase family.</text>
</comment>
<protein>
    <submittedName>
        <fullName evidence="3">Asp/Glu/hydantoin racemase</fullName>
    </submittedName>
</protein>
<organism evidence="3 4">
    <name type="scientific">Rubrimonas cliftonensis</name>
    <dbReference type="NCBI Taxonomy" id="89524"/>
    <lineage>
        <taxon>Bacteria</taxon>
        <taxon>Pseudomonadati</taxon>
        <taxon>Pseudomonadota</taxon>
        <taxon>Alphaproteobacteria</taxon>
        <taxon>Rhodobacterales</taxon>
        <taxon>Paracoccaceae</taxon>
        <taxon>Rubrimonas</taxon>
    </lineage>
</organism>
<feature type="region of interest" description="Disordered" evidence="2">
    <location>
        <begin position="220"/>
        <end position="240"/>
    </location>
</feature>
<evidence type="ECO:0000313" key="3">
    <source>
        <dbReference type="EMBL" id="SEB02541.1"/>
    </source>
</evidence>
<accession>A0A1H4FZM2</accession>
<dbReference type="OrthoDB" id="9791723at2"/>